<dbReference type="Proteomes" id="UP000221165">
    <property type="component" value="Unassembled WGS sequence"/>
</dbReference>
<evidence type="ECO:0000313" key="3">
    <source>
        <dbReference type="Proteomes" id="UP000221165"/>
    </source>
</evidence>
<dbReference type="AlphaFoldDB" id="A0A2C6KMJ1"/>
<keyword evidence="3" id="KW-1185">Reference proteome</keyword>
<dbReference type="EMBL" id="MIGC01004638">
    <property type="protein sequence ID" value="PHJ17838.1"/>
    <property type="molecule type" value="Genomic_DNA"/>
</dbReference>
<evidence type="ECO:0000256" key="1">
    <source>
        <dbReference type="SAM" id="MobiDB-lite"/>
    </source>
</evidence>
<feature type="compositionally biased region" description="Basic and acidic residues" evidence="1">
    <location>
        <begin position="20"/>
        <end position="66"/>
    </location>
</feature>
<reference evidence="2 3" key="1">
    <citation type="journal article" date="2017" name="Int. J. Parasitol.">
        <title>The genome of the protozoan parasite Cystoisospora suis and a reverse vaccinology approach to identify vaccine candidates.</title>
        <authorList>
            <person name="Palmieri N."/>
            <person name="Shrestha A."/>
            <person name="Ruttkowski B."/>
            <person name="Beck T."/>
            <person name="Vogl C."/>
            <person name="Tomley F."/>
            <person name="Blake D.P."/>
            <person name="Joachim A."/>
        </authorList>
    </citation>
    <scope>NUCLEOTIDE SEQUENCE [LARGE SCALE GENOMIC DNA]</scope>
    <source>
        <strain evidence="2 3">Wien I</strain>
    </source>
</reference>
<accession>A0A2C6KMJ1</accession>
<name>A0A2C6KMJ1_9APIC</name>
<feature type="compositionally biased region" description="Acidic residues" evidence="1">
    <location>
        <begin position="107"/>
        <end position="130"/>
    </location>
</feature>
<dbReference type="VEuPathDB" id="ToxoDB:CSUI_008337"/>
<keyword evidence="2" id="KW-0472">Membrane</keyword>
<feature type="region of interest" description="Disordered" evidence="1">
    <location>
        <begin position="103"/>
        <end position="130"/>
    </location>
</feature>
<sequence length="130" mass="15116">MKDQGAVHTAEELQCEVQEDERKNESPQHTRNDKKMLSPKEEENGKDKIETQQEEEKKVDSGRDAIGDSPMSMQEYLDKGYRLVFNTPYRVDEMIRLKGLKDGMDLSTDEQEDEKDVGDIEEDDEDDIFK</sequence>
<keyword evidence="2" id="KW-0812">Transmembrane</keyword>
<dbReference type="GeneID" id="94431682"/>
<evidence type="ECO:0000313" key="2">
    <source>
        <dbReference type="EMBL" id="PHJ17838.1"/>
    </source>
</evidence>
<dbReference type="RefSeq" id="XP_067919552.1">
    <property type="nucleotide sequence ID" value="XM_068068471.1"/>
</dbReference>
<organism evidence="2 3">
    <name type="scientific">Cystoisospora suis</name>
    <dbReference type="NCBI Taxonomy" id="483139"/>
    <lineage>
        <taxon>Eukaryota</taxon>
        <taxon>Sar</taxon>
        <taxon>Alveolata</taxon>
        <taxon>Apicomplexa</taxon>
        <taxon>Conoidasida</taxon>
        <taxon>Coccidia</taxon>
        <taxon>Eucoccidiorida</taxon>
        <taxon>Eimeriorina</taxon>
        <taxon>Sarcocystidae</taxon>
        <taxon>Cystoisospora</taxon>
    </lineage>
</organism>
<comment type="caution">
    <text evidence="2">The sequence shown here is derived from an EMBL/GenBank/DDBJ whole genome shotgun (WGS) entry which is preliminary data.</text>
</comment>
<feature type="compositionally biased region" description="Basic and acidic residues" evidence="1">
    <location>
        <begin position="1"/>
        <end position="11"/>
    </location>
</feature>
<protein>
    <submittedName>
        <fullName evidence="2">Transmembrane protein</fullName>
    </submittedName>
</protein>
<proteinExistence type="predicted"/>
<gene>
    <name evidence="2" type="ORF">CSUI_008337</name>
</gene>
<feature type="region of interest" description="Disordered" evidence="1">
    <location>
        <begin position="1"/>
        <end position="71"/>
    </location>
</feature>